<keyword evidence="1" id="KW-0812">Transmembrane</keyword>
<accession>A0A4Y9YVA5</accession>
<feature type="chain" id="PRO_5021410265" evidence="2">
    <location>
        <begin position="25"/>
        <end position="273"/>
    </location>
</feature>
<gene>
    <name evidence="3" type="ORF">EVG20_g5416</name>
</gene>
<sequence>MPALPPPSGLGFLAGLLLAALARASYIATVQAQVVITFENTDPRITWTPFVCNGTSDPASCDGGWTLLPLVGASSGSVTSTFGPGTSDDNILPQLFLPLRGTSLILRTSPSSNATANVTLTAAPSGVSITTLVDTSVGSLSAVDLPPDEDMLLAVTYVPRNDGVLARLDIDSITCDVPFANTDTDDEQPSLLCSPYFYKHAVGTARLLARPAQGHDRGRDARGLFGLILIIVGGFALVRWHRTKWKGGESFAMRRRRVAAGKARADPDVGMQV</sequence>
<feature type="transmembrane region" description="Helical" evidence="1">
    <location>
        <begin position="223"/>
        <end position="240"/>
    </location>
</feature>
<keyword evidence="1" id="KW-1133">Transmembrane helix</keyword>
<feature type="signal peptide" evidence="2">
    <location>
        <begin position="1"/>
        <end position="24"/>
    </location>
</feature>
<dbReference type="OrthoDB" id="3267422at2759"/>
<keyword evidence="1" id="KW-0472">Membrane</keyword>
<evidence type="ECO:0000313" key="3">
    <source>
        <dbReference type="EMBL" id="TFY65670.1"/>
    </source>
</evidence>
<keyword evidence="2" id="KW-0732">Signal</keyword>
<reference evidence="3 4" key="1">
    <citation type="submission" date="2019-02" db="EMBL/GenBank/DDBJ databases">
        <title>Genome sequencing of the rare red list fungi Dentipellis fragilis.</title>
        <authorList>
            <person name="Buettner E."/>
            <person name="Kellner H."/>
        </authorList>
    </citation>
    <scope>NUCLEOTIDE SEQUENCE [LARGE SCALE GENOMIC DNA]</scope>
    <source>
        <strain evidence="3 4">DSM 105465</strain>
    </source>
</reference>
<dbReference type="AlphaFoldDB" id="A0A4Y9YVA5"/>
<name>A0A4Y9YVA5_9AGAM</name>
<evidence type="ECO:0000256" key="2">
    <source>
        <dbReference type="SAM" id="SignalP"/>
    </source>
</evidence>
<dbReference type="STRING" id="205917.A0A4Y9YVA5"/>
<keyword evidence="4" id="KW-1185">Reference proteome</keyword>
<evidence type="ECO:0000256" key="1">
    <source>
        <dbReference type="SAM" id="Phobius"/>
    </source>
</evidence>
<evidence type="ECO:0000313" key="4">
    <source>
        <dbReference type="Proteomes" id="UP000298327"/>
    </source>
</evidence>
<dbReference type="Proteomes" id="UP000298327">
    <property type="component" value="Unassembled WGS sequence"/>
</dbReference>
<comment type="caution">
    <text evidence="3">The sequence shown here is derived from an EMBL/GenBank/DDBJ whole genome shotgun (WGS) entry which is preliminary data.</text>
</comment>
<organism evidence="3 4">
    <name type="scientific">Dentipellis fragilis</name>
    <dbReference type="NCBI Taxonomy" id="205917"/>
    <lineage>
        <taxon>Eukaryota</taxon>
        <taxon>Fungi</taxon>
        <taxon>Dikarya</taxon>
        <taxon>Basidiomycota</taxon>
        <taxon>Agaricomycotina</taxon>
        <taxon>Agaricomycetes</taxon>
        <taxon>Russulales</taxon>
        <taxon>Hericiaceae</taxon>
        <taxon>Dentipellis</taxon>
    </lineage>
</organism>
<proteinExistence type="predicted"/>
<dbReference type="EMBL" id="SEOQ01000319">
    <property type="protein sequence ID" value="TFY65670.1"/>
    <property type="molecule type" value="Genomic_DNA"/>
</dbReference>
<protein>
    <submittedName>
        <fullName evidence="3">Uncharacterized protein</fullName>
    </submittedName>
</protein>